<dbReference type="Pfam" id="PF00815">
    <property type="entry name" value="Histidinol_dh"/>
    <property type="match status" value="1"/>
</dbReference>
<dbReference type="Gene3D" id="1.20.5.1300">
    <property type="match status" value="1"/>
</dbReference>
<evidence type="ECO:0000256" key="4">
    <source>
        <dbReference type="ARBA" id="ARBA00010178"/>
    </source>
</evidence>
<dbReference type="EMBL" id="JADMKS010000006">
    <property type="protein sequence ID" value="MBF6638242.1"/>
    <property type="molecule type" value="Genomic_DNA"/>
</dbReference>
<sequence>MSATVEHNVSFHDLSNSDTLPEALFKRTESDLSFFIERVAPIIEAVRTQGDAALLNFARDFDGVTDEQMSILAEDTEFATAFERLDPQVIDSIRFAAENIRAFHEAQKPEEMWMKEIRPGAFAGDRHVPIDSVACYVPRGKGSFPSVFLMTTIPALVAGVPRCVVITPPGPDGKVDDATLVAARLVGITEIYKCGGAQGVAAVAYGTETVPKCLKIVGPGSPWVVAAKRQLSGLIDPGVPAGPSESLILADDSTNGALAALDLIIESEHGPDSSAYLVTSSRRVAEEAIKSLPDYWASIDEKRAGFSRSVLCGTHGGVVLTKDFATAVDFVNRYAPEHLEILAEEPMAVMGKIRNAGEILLGHYTPITLGNFVLGPNAVLPTNGAARVAGPLSVFDYMKRISVGYVTREGYNLLAEKAHAFALYEGFPGHALAVSDLRHRLLDKKSGKNSAN</sequence>
<reference evidence="13" key="1">
    <citation type="submission" date="2020-11" db="EMBL/GenBank/DDBJ databases">
        <authorList>
            <person name="Lee S.D."/>
        </authorList>
    </citation>
    <scope>NUCLEOTIDE SEQUENCE</scope>
    <source>
        <strain evidence="13">SAP-2</strain>
    </source>
</reference>
<feature type="active site" description="Proton acceptor" evidence="11">
    <location>
        <position position="338"/>
    </location>
</feature>
<protein>
    <recommendedName>
        <fullName evidence="5 10">Histidinol dehydrogenase</fullName>
        <shortName evidence="10">HDH</shortName>
        <ecNumber evidence="5 10">1.1.1.23</ecNumber>
    </recommendedName>
</protein>
<evidence type="ECO:0000256" key="2">
    <source>
        <dbReference type="ARBA" id="ARBA00003850"/>
    </source>
</evidence>
<evidence type="ECO:0000256" key="3">
    <source>
        <dbReference type="ARBA" id="ARBA00004940"/>
    </source>
</evidence>
<evidence type="ECO:0000256" key="7">
    <source>
        <dbReference type="ARBA" id="ARBA00022833"/>
    </source>
</evidence>
<dbReference type="InterPro" id="IPR016161">
    <property type="entry name" value="Ald_DH/histidinol_DH"/>
</dbReference>
<dbReference type="GO" id="GO:0005829">
    <property type="term" value="C:cytosol"/>
    <property type="evidence" value="ECO:0007669"/>
    <property type="project" value="TreeGrafter"/>
</dbReference>
<dbReference type="Proteomes" id="UP000705283">
    <property type="component" value="Unassembled WGS sequence"/>
</dbReference>
<dbReference type="EC" id="1.1.1.23" evidence="5 10"/>
<comment type="cofactor">
    <cofactor evidence="1">
        <name>Zn(2+)</name>
        <dbReference type="ChEBI" id="CHEBI:29105"/>
    </cofactor>
</comment>
<evidence type="ECO:0000256" key="12">
    <source>
        <dbReference type="RuleBase" id="RU004175"/>
    </source>
</evidence>
<dbReference type="RefSeq" id="WP_194978403.1">
    <property type="nucleotide sequence ID" value="NZ_JADMKS010000006.1"/>
</dbReference>
<dbReference type="InterPro" id="IPR001692">
    <property type="entry name" value="Histidinol_DH_CS"/>
</dbReference>
<keyword evidence="8 10" id="KW-0560">Oxidoreductase</keyword>
<evidence type="ECO:0000256" key="8">
    <source>
        <dbReference type="ARBA" id="ARBA00023002"/>
    </source>
</evidence>
<evidence type="ECO:0000256" key="9">
    <source>
        <dbReference type="ARBA" id="ARBA00049489"/>
    </source>
</evidence>
<dbReference type="InterPro" id="IPR012131">
    <property type="entry name" value="Hstdl_DH"/>
</dbReference>
<proteinExistence type="inferred from homology"/>
<name>A0AA40X3X8_9GAMM</name>
<gene>
    <name evidence="13" type="primary">hisD</name>
    <name evidence="13" type="ORF">ITX54_16375</name>
</gene>
<dbReference type="Gene3D" id="3.40.50.1980">
    <property type="entry name" value="Nitrogenase molybdenum iron protein domain"/>
    <property type="match status" value="2"/>
</dbReference>
<dbReference type="FunFam" id="3.40.50.1980:FF:000001">
    <property type="entry name" value="Histidinol dehydrogenase"/>
    <property type="match status" value="1"/>
</dbReference>
<comment type="pathway">
    <text evidence="3 10">Amino-acid biosynthesis; L-histidine biosynthesis; L-histidine from 5-phospho-alpha-D-ribose 1-diphosphate: step 9/9.</text>
</comment>
<evidence type="ECO:0000256" key="10">
    <source>
        <dbReference type="PIRNR" id="PIRNR000099"/>
    </source>
</evidence>
<dbReference type="AlphaFoldDB" id="A0AA40X3X8"/>
<dbReference type="PRINTS" id="PR00083">
    <property type="entry name" value="HOLDHDRGNASE"/>
</dbReference>
<dbReference type="GO" id="GO:0046872">
    <property type="term" value="F:metal ion binding"/>
    <property type="evidence" value="ECO:0007669"/>
    <property type="project" value="UniProtKB-KW"/>
</dbReference>
<dbReference type="PANTHER" id="PTHR21256">
    <property type="entry name" value="HISTIDINOL DEHYDROGENASE HDH"/>
    <property type="match status" value="1"/>
</dbReference>
<evidence type="ECO:0000313" key="13">
    <source>
        <dbReference type="EMBL" id="MBF6638242.1"/>
    </source>
</evidence>
<evidence type="ECO:0000256" key="11">
    <source>
        <dbReference type="PIRSR" id="PIRSR000099-1"/>
    </source>
</evidence>
<evidence type="ECO:0000256" key="5">
    <source>
        <dbReference type="ARBA" id="ARBA00012965"/>
    </source>
</evidence>
<comment type="function">
    <text evidence="2 10">Catalyzes the sequential NAD-dependent oxidations of L-histidinol to L-histidinaldehyde and then to L-histidine.</text>
</comment>
<keyword evidence="6" id="KW-0479">Metal-binding</keyword>
<keyword evidence="10" id="KW-0520">NAD</keyword>
<keyword evidence="7" id="KW-0862">Zinc</keyword>
<dbReference type="GO" id="GO:0051287">
    <property type="term" value="F:NAD binding"/>
    <property type="evidence" value="ECO:0007669"/>
    <property type="project" value="InterPro"/>
</dbReference>
<comment type="similarity">
    <text evidence="4 10 12">Belongs to the histidinol dehydrogenase family.</text>
</comment>
<dbReference type="PANTHER" id="PTHR21256:SF2">
    <property type="entry name" value="HISTIDINE BIOSYNTHESIS TRIFUNCTIONAL PROTEIN"/>
    <property type="match status" value="1"/>
</dbReference>
<keyword evidence="10" id="KW-0368">Histidine biosynthesis</keyword>
<comment type="caution">
    <text evidence="13">The sequence shown here is derived from an EMBL/GenBank/DDBJ whole genome shotgun (WGS) entry which is preliminary data.</text>
</comment>
<accession>A0AA40X3X8</accession>
<reference evidence="13" key="2">
    <citation type="submission" date="2022-09" db="EMBL/GenBank/DDBJ databases">
        <title>Rouxiella aceris sp. nov., isolated from tree sap and emended description of the genus Rhouxiella.</title>
        <authorList>
            <person name="Kim I.S."/>
        </authorList>
    </citation>
    <scope>NUCLEOTIDE SEQUENCE</scope>
    <source>
        <strain evidence="13">SAP-2</strain>
    </source>
</reference>
<dbReference type="GO" id="GO:0004399">
    <property type="term" value="F:histidinol dehydrogenase activity"/>
    <property type="evidence" value="ECO:0007669"/>
    <property type="project" value="UniProtKB-UniRule"/>
</dbReference>
<evidence type="ECO:0000313" key="14">
    <source>
        <dbReference type="Proteomes" id="UP000705283"/>
    </source>
</evidence>
<dbReference type="InterPro" id="IPR022695">
    <property type="entry name" value="Histidinol_DH_monofunct"/>
</dbReference>
<dbReference type="PROSITE" id="PS00611">
    <property type="entry name" value="HISOL_DEHYDROGENASE"/>
    <property type="match status" value="1"/>
</dbReference>
<organism evidence="13 14">
    <name type="scientific">Rouxiella silvae</name>
    <dbReference type="NCBI Taxonomy" id="1646373"/>
    <lineage>
        <taxon>Bacteria</taxon>
        <taxon>Pseudomonadati</taxon>
        <taxon>Pseudomonadota</taxon>
        <taxon>Gammaproteobacteria</taxon>
        <taxon>Enterobacterales</taxon>
        <taxon>Yersiniaceae</taxon>
        <taxon>Rouxiella</taxon>
    </lineage>
</organism>
<dbReference type="CDD" id="cd06572">
    <property type="entry name" value="Histidinol_dh"/>
    <property type="match status" value="1"/>
</dbReference>
<feature type="active site" description="Proton acceptor" evidence="11">
    <location>
        <position position="337"/>
    </location>
</feature>
<dbReference type="SUPFAM" id="SSF53720">
    <property type="entry name" value="ALDH-like"/>
    <property type="match status" value="1"/>
</dbReference>
<comment type="catalytic activity">
    <reaction evidence="9 10">
        <text>L-histidinol + 2 NAD(+) + H2O = L-histidine + 2 NADH + 3 H(+)</text>
        <dbReference type="Rhea" id="RHEA:20641"/>
        <dbReference type="ChEBI" id="CHEBI:15377"/>
        <dbReference type="ChEBI" id="CHEBI:15378"/>
        <dbReference type="ChEBI" id="CHEBI:57540"/>
        <dbReference type="ChEBI" id="CHEBI:57595"/>
        <dbReference type="ChEBI" id="CHEBI:57699"/>
        <dbReference type="ChEBI" id="CHEBI:57945"/>
        <dbReference type="EC" id="1.1.1.23"/>
    </reaction>
</comment>
<dbReference type="NCBIfam" id="TIGR00069">
    <property type="entry name" value="hisD"/>
    <property type="match status" value="1"/>
</dbReference>
<keyword evidence="10" id="KW-0028">Amino-acid biosynthesis</keyword>
<evidence type="ECO:0000256" key="1">
    <source>
        <dbReference type="ARBA" id="ARBA00001947"/>
    </source>
</evidence>
<dbReference type="PIRSF" id="PIRSF000099">
    <property type="entry name" value="Histidinol_dh"/>
    <property type="match status" value="1"/>
</dbReference>
<dbReference type="GO" id="GO:0000105">
    <property type="term" value="P:L-histidine biosynthetic process"/>
    <property type="evidence" value="ECO:0007669"/>
    <property type="project" value="UniProtKB-UniRule"/>
</dbReference>
<evidence type="ECO:0000256" key="6">
    <source>
        <dbReference type="ARBA" id="ARBA00022723"/>
    </source>
</evidence>